<reference evidence="1 2" key="1">
    <citation type="submission" date="2013-05" db="EMBL/GenBank/DDBJ databases">
        <title>Genome sequence of Streptomyces sparsogenes DSM 40356.</title>
        <authorList>
            <person name="Coyne S."/>
            <person name="Seebeck F.P."/>
        </authorList>
    </citation>
    <scope>NUCLEOTIDE SEQUENCE [LARGE SCALE GENOMIC DNA]</scope>
    <source>
        <strain evidence="1 2">DSM 40356</strain>
    </source>
</reference>
<dbReference type="EMBL" id="ASQP01000592">
    <property type="protein sequence ID" value="OMI32984.1"/>
    <property type="molecule type" value="Genomic_DNA"/>
</dbReference>
<protein>
    <submittedName>
        <fullName evidence="1">Uncharacterized protein</fullName>
    </submittedName>
</protein>
<accession>A0A1R1S3Z0</accession>
<name>A0A1R1S3Z0_9ACTN</name>
<feature type="non-terminal residue" evidence="1">
    <location>
        <position position="45"/>
    </location>
</feature>
<evidence type="ECO:0000313" key="2">
    <source>
        <dbReference type="Proteomes" id="UP000186168"/>
    </source>
</evidence>
<evidence type="ECO:0000313" key="1">
    <source>
        <dbReference type="EMBL" id="OMI32984.1"/>
    </source>
</evidence>
<organism evidence="1 2">
    <name type="scientific">Streptomyces sparsogenes DSM 40356</name>
    <dbReference type="NCBI Taxonomy" id="1331668"/>
    <lineage>
        <taxon>Bacteria</taxon>
        <taxon>Bacillati</taxon>
        <taxon>Actinomycetota</taxon>
        <taxon>Actinomycetes</taxon>
        <taxon>Kitasatosporales</taxon>
        <taxon>Streptomycetaceae</taxon>
        <taxon>Streptomyces</taxon>
    </lineage>
</organism>
<dbReference type="AlphaFoldDB" id="A0A1R1S3Z0"/>
<dbReference type="Proteomes" id="UP000186168">
    <property type="component" value="Unassembled WGS sequence"/>
</dbReference>
<gene>
    <name evidence="1" type="ORF">SPAR_43753</name>
</gene>
<comment type="caution">
    <text evidence="1">The sequence shown here is derived from an EMBL/GenBank/DDBJ whole genome shotgun (WGS) entry which is preliminary data.</text>
</comment>
<proteinExistence type="predicted"/>
<keyword evidence="2" id="KW-1185">Reference proteome</keyword>
<sequence>MSGMGDGEFTGDESDLDAVLWVHGVDYLSGWRDAKEAAAELGDVL</sequence>